<dbReference type="SUPFAM" id="SSF51735">
    <property type="entry name" value="NAD(P)-binding Rossmann-fold domains"/>
    <property type="match status" value="1"/>
</dbReference>
<dbReference type="PANTHER" id="PTHR10996:SF178">
    <property type="entry name" value="2-HYDROXYACID DEHYDROGENASE YGL185C-RELATED"/>
    <property type="match status" value="1"/>
</dbReference>
<protein>
    <submittedName>
        <fullName evidence="7">Hydroxyacid dehydrogenase</fullName>
    </submittedName>
</protein>
<proteinExistence type="inferred from homology"/>
<keyword evidence="2 4" id="KW-0560">Oxidoreductase</keyword>
<evidence type="ECO:0000256" key="2">
    <source>
        <dbReference type="ARBA" id="ARBA00023002"/>
    </source>
</evidence>
<dbReference type="PANTHER" id="PTHR10996">
    <property type="entry name" value="2-HYDROXYACID DEHYDROGENASE-RELATED"/>
    <property type="match status" value="1"/>
</dbReference>
<dbReference type="Pfam" id="PF02826">
    <property type="entry name" value="2-Hacid_dh_C"/>
    <property type="match status" value="1"/>
</dbReference>
<evidence type="ECO:0000259" key="6">
    <source>
        <dbReference type="Pfam" id="PF02826"/>
    </source>
</evidence>
<dbReference type="EMBL" id="JASJUS010000032">
    <property type="protein sequence ID" value="MDL2080314.1"/>
    <property type="molecule type" value="Genomic_DNA"/>
</dbReference>
<evidence type="ECO:0000256" key="3">
    <source>
        <dbReference type="ARBA" id="ARBA00023027"/>
    </source>
</evidence>
<dbReference type="Proteomes" id="UP001241926">
    <property type="component" value="Unassembled WGS sequence"/>
</dbReference>
<dbReference type="InterPro" id="IPR036291">
    <property type="entry name" value="NAD(P)-bd_dom_sf"/>
</dbReference>
<comment type="similarity">
    <text evidence="1 4">Belongs to the D-isomer specific 2-hydroxyacid dehydrogenase family.</text>
</comment>
<dbReference type="SUPFAM" id="SSF52283">
    <property type="entry name" value="Formate/glycerate dehydrogenase catalytic domain-like"/>
    <property type="match status" value="1"/>
</dbReference>
<dbReference type="RefSeq" id="WP_285435852.1">
    <property type="nucleotide sequence ID" value="NZ_JASJUS010000032.1"/>
</dbReference>
<evidence type="ECO:0000313" key="7">
    <source>
        <dbReference type="EMBL" id="MDL2080314.1"/>
    </source>
</evidence>
<accession>A0ABT7J616</accession>
<evidence type="ECO:0000259" key="5">
    <source>
        <dbReference type="Pfam" id="PF00389"/>
    </source>
</evidence>
<dbReference type="Gene3D" id="3.40.50.720">
    <property type="entry name" value="NAD(P)-binding Rossmann-like Domain"/>
    <property type="match status" value="2"/>
</dbReference>
<evidence type="ECO:0000256" key="4">
    <source>
        <dbReference type="RuleBase" id="RU003719"/>
    </source>
</evidence>
<dbReference type="InterPro" id="IPR029753">
    <property type="entry name" value="D-isomer_DH_CS"/>
</dbReference>
<evidence type="ECO:0000256" key="1">
    <source>
        <dbReference type="ARBA" id="ARBA00005854"/>
    </source>
</evidence>
<feature type="domain" description="D-isomer specific 2-hydroxyacid dehydrogenase NAD-binding" evidence="6">
    <location>
        <begin position="135"/>
        <end position="297"/>
    </location>
</feature>
<dbReference type="PROSITE" id="PS00670">
    <property type="entry name" value="D_2_HYDROXYACID_DH_2"/>
    <property type="match status" value="1"/>
</dbReference>
<comment type="caution">
    <text evidence="7">The sequence shown here is derived from an EMBL/GenBank/DDBJ whole genome shotgun (WGS) entry which is preliminary data.</text>
</comment>
<dbReference type="Pfam" id="PF00389">
    <property type="entry name" value="2-Hacid_dh"/>
    <property type="match status" value="1"/>
</dbReference>
<dbReference type="InterPro" id="IPR050223">
    <property type="entry name" value="D-isomer_2-hydroxyacid_DH"/>
</dbReference>
<keyword evidence="8" id="KW-1185">Reference proteome</keyword>
<organism evidence="7 8">
    <name type="scientific">Streptomyces fuscus</name>
    <dbReference type="NCBI Taxonomy" id="3048495"/>
    <lineage>
        <taxon>Bacteria</taxon>
        <taxon>Bacillati</taxon>
        <taxon>Actinomycetota</taxon>
        <taxon>Actinomycetes</taxon>
        <taxon>Kitasatosporales</taxon>
        <taxon>Streptomycetaceae</taxon>
        <taxon>Streptomyces</taxon>
    </lineage>
</organism>
<dbReference type="InterPro" id="IPR006140">
    <property type="entry name" value="D-isomer_DH_NAD-bd"/>
</dbReference>
<gene>
    <name evidence="7" type="ORF">QNN03_28105</name>
</gene>
<sequence>MPSPQPPRAVFALDPVHLPQLFPPPLMARLRRTADLDPALVVRDFTDPSVAGALARADVLITGWGCPHLDADALAAAPRLRAVLHSAGSVRSLIGDAVWERGIGVSSAVAANALPVAEYTLAMILLTGKDAFTQRDRYRVTHTQPSPTETAHIGNVGRRVGIIGASRVGRRLLELLRPFDFEVLLHDPYVSEPEAAALGAQLVTLETLLSHSDIVSLHAPDLPETHRMLDAPRLALIRDGGVLINTSRGALIDQEALTQELIRGRLQAVLDVTTPEPLPPTDPLYDLPNVFLTPHIAGSLGNELTRLGHIVTEELERVATNSPLKHAVTQSDMTRVA</sequence>
<dbReference type="CDD" id="cd12167">
    <property type="entry name" value="2-Hacid_dh_8"/>
    <property type="match status" value="1"/>
</dbReference>
<dbReference type="InterPro" id="IPR006139">
    <property type="entry name" value="D-isomer_2_OHA_DH_cat_dom"/>
</dbReference>
<name>A0ABT7J616_9ACTN</name>
<feature type="domain" description="D-isomer specific 2-hydroxyacid dehydrogenase catalytic" evidence="5">
    <location>
        <begin position="49"/>
        <end position="328"/>
    </location>
</feature>
<evidence type="ECO:0000313" key="8">
    <source>
        <dbReference type="Proteomes" id="UP001241926"/>
    </source>
</evidence>
<reference evidence="7 8" key="1">
    <citation type="submission" date="2023-05" db="EMBL/GenBank/DDBJ databases">
        <title>Streptomyces fuscus sp. nov., a brown-black pigment producing actinomyces isolated from dry sand of Sea duck farm.</title>
        <authorList>
            <person name="Xie J."/>
            <person name="Shen N."/>
        </authorList>
    </citation>
    <scope>NUCLEOTIDE SEQUENCE [LARGE SCALE GENOMIC DNA]</scope>
    <source>
        <strain evidence="7 8">GXMU-J15</strain>
    </source>
</reference>
<keyword evidence="3" id="KW-0520">NAD</keyword>